<evidence type="ECO:0000313" key="1">
    <source>
        <dbReference type="EMBL" id="WIX78226.1"/>
    </source>
</evidence>
<dbReference type="Proteomes" id="UP001236014">
    <property type="component" value="Chromosome"/>
</dbReference>
<keyword evidence="2" id="KW-1185">Reference proteome</keyword>
<dbReference type="AlphaFoldDB" id="A0A9Y2IFA8"/>
<protein>
    <recommendedName>
        <fullName evidence="3">Tetratricopeptide repeat protein</fullName>
    </recommendedName>
</protein>
<dbReference type="InterPro" id="IPR011990">
    <property type="entry name" value="TPR-like_helical_dom_sf"/>
</dbReference>
<accession>A0A9Y2IFA8</accession>
<sequence>MKFFRSRPFDEAAALRGSAAWSRGREGARDLLQRFGIAVRLGELGEWRDAEPVFRELIPPMTAEFGPRSKETLGAWVHLALSWSGQGRPDEAVPLLAETEDVYEQTWGAEAATIWCRRMLVEALSVANRVDERVAASASLVRYCATELGDADPLTREVRFGDLIALCDADRQDEALRELAEKIVPFLRKPFDLDWAEAARLEIGAEQGDAVLAVPPLRELAARHPRHGFFRQCLADVLVLTDDHTEAAALLTNLVAESWSGWRQTLRNRGTLAQIHPDPQVAAFHARAVLAAVAWPVGHPEVLAAQEVLGRWG</sequence>
<dbReference type="SUPFAM" id="SSF48452">
    <property type="entry name" value="TPR-like"/>
    <property type="match status" value="1"/>
</dbReference>
<organism evidence="1 2">
    <name type="scientific">Amycolatopsis carbonis</name>
    <dbReference type="NCBI Taxonomy" id="715471"/>
    <lineage>
        <taxon>Bacteria</taxon>
        <taxon>Bacillati</taxon>
        <taxon>Actinomycetota</taxon>
        <taxon>Actinomycetes</taxon>
        <taxon>Pseudonocardiales</taxon>
        <taxon>Pseudonocardiaceae</taxon>
        <taxon>Amycolatopsis</taxon>
    </lineage>
</organism>
<dbReference type="KEGG" id="acab:QRX50_43770"/>
<dbReference type="RefSeq" id="WP_285968949.1">
    <property type="nucleotide sequence ID" value="NZ_CP127294.1"/>
</dbReference>
<reference evidence="1 2" key="1">
    <citation type="submission" date="2023-06" db="EMBL/GenBank/DDBJ databases">
        <authorList>
            <person name="Oyuntsetseg B."/>
            <person name="Kim S.B."/>
        </authorList>
    </citation>
    <scope>NUCLEOTIDE SEQUENCE [LARGE SCALE GENOMIC DNA]</scope>
    <source>
        <strain evidence="1 2">2-15</strain>
    </source>
</reference>
<proteinExistence type="predicted"/>
<gene>
    <name evidence="1" type="ORF">QRX50_43770</name>
</gene>
<evidence type="ECO:0008006" key="3">
    <source>
        <dbReference type="Google" id="ProtNLM"/>
    </source>
</evidence>
<dbReference type="Gene3D" id="1.25.40.10">
    <property type="entry name" value="Tetratricopeptide repeat domain"/>
    <property type="match status" value="1"/>
</dbReference>
<evidence type="ECO:0000313" key="2">
    <source>
        <dbReference type="Proteomes" id="UP001236014"/>
    </source>
</evidence>
<name>A0A9Y2IFA8_9PSEU</name>
<dbReference type="EMBL" id="CP127294">
    <property type="protein sequence ID" value="WIX78226.1"/>
    <property type="molecule type" value="Genomic_DNA"/>
</dbReference>